<organism evidence="1 2">
    <name type="scientific">Candidatus Giovannonibacteria bacterium GW2011_GWA2_44_26</name>
    <dbReference type="NCBI Taxonomy" id="1618648"/>
    <lineage>
        <taxon>Bacteria</taxon>
        <taxon>Candidatus Giovannoniibacteriota</taxon>
    </lineage>
</organism>
<accession>A0A0G1LNL2</accession>
<sequence>MKAKLKNTHEEASITRFLALYNELNSNNLEFLRLGNPNKSEPDCICSGNTAIELVGTYDNQYQASKLWSEARGKKQNKLPEFRLLTFENLEKAIEGKLEKLNLNNYSGFEGRLLLVANLHSPLLTDTEVDIFRTRYAPFKNDNHFEKYFDEIWITWKSEKDGNWQIKLLE</sequence>
<evidence type="ECO:0000313" key="1">
    <source>
        <dbReference type="EMBL" id="KKT61484.1"/>
    </source>
</evidence>
<comment type="caution">
    <text evidence="1">The sequence shown here is derived from an EMBL/GenBank/DDBJ whole genome shotgun (WGS) entry which is preliminary data.</text>
</comment>
<dbReference type="Proteomes" id="UP000033945">
    <property type="component" value="Unassembled WGS sequence"/>
</dbReference>
<protein>
    <submittedName>
        <fullName evidence="1">Uncharacterized protein</fullName>
    </submittedName>
</protein>
<name>A0A0G1LNL2_9BACT</name>
<reference evidence="1 2" key="1">
    <citation type="journal article" date="2015" name="Nature">
        <title>rRNA introns, odd ribosomes, and small enigmatic genomes across a large radiation of phyla.</title>
        <authorList>
            <person name="Brown C.T."/>
            <person name="Hug L.A."/>
            <person name="Thomas B.C."/>
            <person name="Sharon I."/>
            <person name="Castelle C.J."/>
            <person name="Singh A."/>
            <person name="Wilkins M.J."/>
            <person name="Williams K.H."/>
            <person name="Banfield J.F."/>
        </authorList>
    </citation>
    <scope>NUCLEOTIDE SEQUENCE [LARGE SCALE GENOMIC DNA]</scope>
</reference>
<gene>
    <name evidence="1" type="ORF">UW55_C0030G0002</name>
</gene>
<evidence type="ECO:0000313" key="2">
    <source>
        <dbReference type="Proteomes" id="UP000033945"/>
    </source>
</evidence>
<proteinExistence type="predicted"/>
<dbReference type="AlphaFoldDB" id="A0A0G1LNL2"/>
<dbReference type="EMBL" id="LCIT01000030">
    <property type="protein sequence ID" value="KKT61484.1"/>
    <property type="molecule type" value="Genomic_DNA"/>
</dbReference>